<protein>
    <submittedName>
        <fullName evidence="4">Uncharacterized protein LOC117638912</fullName>
    </submittedName>
</protein>
<sequence>MVRRRVAFSASSSSTHRPGVRPGWGLRRGLRDHSRDSSRDSASAASAGDVERLHAEDTKDTKDMQDMTLVELDQPPVERPCSPSSVTREPSLATQVAAGLAPLLALLVVALMSVLGALSSSWRPPPSPPPSAQSCLGRILAAVLPAWSGWDDSPLVRPF</sequence>
<keyword evidence="2" id="KW-1133">Transmembrane helix</keyword>
<keyword evidence="3" id="KW-1185">Reference proteome</keyword>
<feature type="transmembrane region" description="Helical" evidence="2">
    <location>
        <begin position="96"/>
        <end position="118"/>
    </location>
</feature>
<evidence type="ECO:0000256" key="2">
    <source>
        <dbReference type="SAM" id="Phobius"/>
    </source>
</evidence>
<feature type="compositionally biased region" description="Basic and acidic residues" evidence="1">
    <location>
        <begin position="29"/>
        <end position="39"/>
    </location>
</feature>
<dbReference type="AlphaFoldDB" id="A0A6P8XSY1"/>
<dbReference type="GeneID" id="117638912"/>
<feature type="region of interest" description="Disordered" evidence="1">
    <location>
        <begin position="1"/>
        <end position="63"/>
    </location>
</feature>
<dbReference type="InParanoid" id="A0A6P8XSY1"/>
<dbReference type="RefSeq" id="XP_034229978.1">
    <property type="nucleotide sequence ID" value="XM_034374087.1"/>
</dbReference>
<dbReference type="Proteomes" id="UP000515158">
    <property type="component" value="Unplaced"/>
</dbReference>
<keyword evidence="2" id="KW-0812">Transmembrane</keyword>
<dbReference type="KEGG" id="tpal:117638912"/>
<evidence type="ECO:0000313" key="4">
    <source>
        <dbReference type="RefSeq" id="XP_034229978.1"/>
    </source>
</evidence>
<proteinExistence type="predicted"/>
<name>A0A6P8XSY1_THRPL</name>
<evidence type="ECO:0000256" key="1">
    <source>
        <dbReference type="SAM" id="MobiDB-lite"/>
    </source>
</evidence>
<gene>
    <name evidence="4" type="primary">LOC117638912</name>
</gene>
<keyword evidence="2" id="KW-0472">Membrane</keyword>
<accession>A0A6P8XSY1</accession>
<evidence type="ECO:0000313" key="3">
    <source>
        <dbReference type="Proteomes" id="UP000515158"/>
    </source>
</evidence>
<organism evidence="4">
    <name type="scientific">Thrips palmi</name>
    <name type="common">Melon thrips</name>
    <dbReference type="NCBI Taxonomy" id="161013"/>
    <lineage>
        <taxon>Eukaryota</taxon>
        <taxon>Metazoa</taxon>
        <taxon>Ecdysozoa</taxon>
        <taxon>Arthropoda</taxon>
        <taxon>Hexapoda</taxon>
        <taxon>Insecta</taxon>
        <taxon>Pterygota</taxon>
        <taxon>Neoptera</taxon>
        <taxon>Paraneoptera</taxon>
        <taxon>Thysanoptera</taxon>
        <taxon>Terebrantia</taxon>
        <taxon>Thripoidea</taxon>
        <taxon>Thripidae</taxon>
        <taxon>Thrips</taxon>
    </lineage>
</organism>
<feature type="compositionally biased region" description="Basic and acidic residues" evidence="1">
    <location>
        <begin position="49"/>
        <end position="63"/>
    </location>
</feature>
<reference evidence="4" key="1">
    <citation type="submission" date="2025-08" db="UniProtKB">
        <authorList>
            <consortium name="RefSeq"/>
        </authorList>
    </citation>
    <scope>IDENTIFICATION</scope>
    <source>
        <tissue evidence="4">Total insect</tissue>
    </source>
</reference>